<dbReference type="GO" id="GO:0005524">
    <property type="term" value="F:ATP binding"/>
    <property type="evidence" value="ECO:0007669"/>
    <property type="project" value="UniProtKB-KW"/>
</dbReference>
<name>A0A060T557_BLAAD</name>
<dbReference type="InterPro" id="IPR003661">
    <property type="entry name" value="HisK_dim/P_dom"/>
</dbReference>
<feature type="transmembrane region" description="Helical" evidence="16">
    <location>
        <begin position="326"/>
        <end position="350"/>
    </location>
</feature>
<evidence type="ECO:0000256" key="16">
    <source>
        <dbReference type="SAM" id="Phobius"/>
    </source>
</evidence>
<feature type="region of interest" description="Disordered" evidence="15">
    <location>
        <begin position="733"/>
        <end position="877"/>
    </location>
</feature>
<dbReference type="InterPro" id="IPR005467">
    <property type="entry name" value="His_kinase_dom"/>
</dbReference>
<evidence type="ECO:0000256" key="8">
    <source>
        <dbReference type="ARBA" id="ARBA00022777"/>
    </source>
</evidence>
<evidence type="ECO:0000256" key="10">
    <source>
        <dbReference type="ARBA" id="ARBA00022989"/>
    </source>
</evidence>
<evidence type="ECO:0000259" key="17">
    <source>
        <dbReference type="PROSITE" id="PS50109"/>
    </source>
</evidence>
<dbReference type="EMBL" id="HG937693">
    <property type="protein sequence ID" value="CDP34301.1"/>
    <property type="molecule type" value="Genomic_DNA"/>
</dbReference>
<evidence type="ECO:0000256" key="2">
    <source>
        <dbReference type="ARBA" id="ARBA00004370"/>
    </source>
</evidence>
<dbReference type="InterPro" id="IPR011006">
    <property type="entry name" value="CheY-like_superfamily"/>
</dbReference>
<feature type="compositionally biased region" description="Polar residues" evidence="15">
    <location>
        <begin position="841"/>
        <end position="863"/>
    </location>
</feature>
<dbReference type="SMART" id="SM00387">
    <property type="entry name" value="HATPase_c"/>
    <property type="match status" value="1"/>
</dbReference>
<evidence type="ECO:0000256" key="11">
    <source>
        <dbReference type="ARBA" id="ARBA00023012"/>
    </source>
</evidence>
<reference evidence="19" key="1">
    <citation type="submission" date="2014-02" db="EMBL/GenBank/DDBJ databases">
        <authorList>
            <person name="Genoscope - CEA"/>
        </authorList>
    </citation>
    <scope>NUCLEOTIDE SEQUENCE</scope>
    <source>
        <strain evidence="19">LS3</strain>
    </source>
</reference>
<keyword evidence="9" id="KW-0067">ATP-binding</keyword>
<dbReference type="PhylomeDB" id="A0A060T557"/>
<evidence type="ECO:0000256" key="7">
    <source>
        <dbReference type="ARBA" id="ARBA00022741"/>
    </source>
</evidence>
<dbReference type="SUPFAM" id="SSF47384">
    <property type="entry name" value="Homodimeric domain of signal transducing histidine kinase"/>
    <property type="match status" value="1"/>
</dbReference>
<gene>
    <name evidence="19" type="ORF">GNLVRS02_ARAD1C09284g</name>
</gene>
<evidence type="ECO:0000256" key="13">
    <source>
        <dbReference type="PROSITE-ProRule" id="PRU00169"/>
    </source>
</evidence>
<evidence type="ECO:0000256" key="15">
    <source>
        <dbReference type="SAM" id="MobiDB-lite"/>
    </source>
</evidence>
<dbReference type="SUPFAM" id="SSF55874">
    <property type="entry name" value="ATPase domain of HSP90 chaperone/DNA topoisomerase II/histidine kinase"/>
    <property type="match status" value="2"/>
</dbReference>
<keyword evidence="4 13" id="KW-0597">Phosphoprotein</keyword>
<proteinExistence type="predicted"/>
<feature type="region of interest" description="Disordered" evidence="15">
    <location>
        <begin position="373"/>
        <end position="452"/>
    </location>
</feature>
<dbReference type="PROSITE" id="PS50110">
    <property type="entry name" value="RESPONSE_REGULATORY"/>
    <property type="match status" value="1"/>
</dbReference>
<evidence type="ECO:0000256" key="5">
    <source>
        <dbReference type="ARBA" id="ARBA00022679"/>
    </source>
</evidence>
<dbReference type="SMART" id="SM00388">
    <property type="entry name" value="HisKA"/>
    <property type="match status" value="1"/>
</dbReference>
<dbReference type="PROSITE" id="PS50109">
    <property type="entry name" value="HIS_KIN"/>
    <property type="match status" value="1"/>
</dbReference>
<evidence type="ECO:0000256" key="4">
    <source>
        <dbReference type="ARBA" id="ARBA00022553"/>
    </source>
</evidence>
<dbReference type="GO" id="GO:0005886">
    <property type="term" value="C:plasma membrane"/>
    <property type="evidence" value="ECO:0007669"/>
    <property type="project" value="TreeGrafter"/>
</dbReference>
<evidence type="ECO:0000259" key="18">
    <source>
        <dbReference type="PROSITE" id="PS50110"/>
    </source>
</evidence>
<dbReference type="GO" id="GO:0009927">
    <property type="term" value="F:histidine phosphotransfer kinase activity"/>
    <property type="evidence" value="ECO:0007669"/>
    <property type="project" value="TreeGrafter"/>
</dbReference>
<dbReference type="Gene3D" id="1.10.287.130">
    <property type="match status" value="1"/>
</dbReference>
<feature type="compositionally biased region" description="Polar residues" evidence="15">
    <location>
        <begin position="414"/>
        <end position="429"/>
    </location>
</feature>
<dbReference type="AlphaFoldDB" id="A0A060T557"/>
<dbReference type="Gene3D" id="3.40.50.2300">
    <property type="match status" value="1"/>
</dbReference>
<dbReference type="InterPro" id="IPR004358">
    <property type="entry name" value="Sig_transdc_His_kin-like_C"/>
</dbReference>
<keyword evidence="12 16" id="KW-0472">Membrane</keyword>
<comment type="catalytic activity">
    <reaction evidence="1">
        <text>ATP + protein L-histidine = ADP + protein N-phospho-L-histidine.</text>
        <dbReference type="EC" id="2.7.13.3"/>
    </reaction>
</comment>
<dbReference type="PANTHER" id="PTHR43047:SF72">
    <property type="entry name" value="OSMOSENSING HISTIDINE PROTEIN KINASE SLN1"/>
    <property type="match status" value="1"/>
</dbReference>
<dbReference type="CDD" id="cd00082">
    <property type="entry name" value="HisKA"/>
    <property type="match status" value="1"/>
</dbReference>
<dbReference type="SUPFAM" id="SSF52172">
    <property type="entry name" value="CheY-like"/>
    <property type="match status" value="1"/>
</dbReference>
<protein>
    <recommendedName>
        <fullName evidence="3">histidine kinase</fullName>
        <ecNumber evidence="3">2.7.13.3</ecNumber>
    </recommendedName>
</protein>
<accession>A0A060T557</accession>
<dbReference type="GO" id="GO:0006950">
    <property type="term" value="P:response to stress"/>
    <property type="evidence" value="ECO:0007669"/>
    <property type="project" value="UniProtKB-ARBA"/>
</dbReference>
<dbReference type="EC" id="2.7.13.3" evidence="3"/>
<dbReference type="Pfam" id="PF02518">
    <property type="entry name" value="HATPase_c"/>
    <property type="match status" value="1"/>
</dbReference>
<feature type="compositionally biased region" description="Low complexity" evidence="15">
    <location>
        <begin position="779"/>
        <end position="794"/>
    </location>
</feature>
<keyword evidence="5" id="KW-0808">Transferase</keyword>
<keyword evidence="11" id="KW-0902">Two-component regulatory system</keyword>
<evidence type="ECO:0000256" key="6">
    <source>
        <dbReference type="ARBA" id="ARBA00022692"/>
    </source>
</evidence>
<keyword evidence="10 16" id="KW-1133">Transmembrane helix</keyword>
<organism evidence="19">
    <name type="scientific">Blastobotrys adeninivorans</name>
    <name type="common">Yeast</name>
    <name type="synonym">Arxula adeninivorans</name>
    <dbReference type="NCBI Taxonomy" id="409370"/>
    <lineage>
        <taxon>Eukaryota</taxon>
        <taxon>Fungi</taxon>
        <taxon>Dikarya</taxon>
        <taxon>Ascomycota</taxon>
        <taxon>Saccharomycotina</taxon>
        <taxon>Dipodascomycetes</taxon>
        <taxon>Dipodascales</taxon>
        <taxon>Trichomonascaceae</taxon>
        <taxon>Blastobotrys</taxon>
    </lineage>
</organism>
<dbReference type="InterPro" id="IPR003594">
    <property type="entry name" value="HATPase_dom"/>
</dbReference>
<dbReference type="Pfam" id="PF00512">
    <property type="entry name" value="HisKA"/>
    <property type="match status" value="1"/>
</dbReference>
<dbReference type="InterPro" id="IPR001789">
    <property type="entry name" value="Sig_transdc_resp-reg_receiver"/>
</dbReference>
<evidence type="ECO:0000256" key="14">
    <source>
        <dbReference type="SAM" id="Coils"/>
    </source>
</evidence>
<feature type="compositionally biased region" description="Basic and acidic residues" evidence="15">
    <location>
        <begin position="750"/>
        <end position="759"/>
    </location>
</feature>
<feature type="compositionally biased region" description="Gly residues" evidence="15">
    <location>
        <begin position="433"/>
        <end position="443"/>
    </location>
</feature>
<feature type="domain" description="Histidine kinase" evidence="17">
    <location>
        <begin position="586"/>
        <end position="973"/>
    </location>
</feature>
<dbReference type="Gene3D" id="3.30.565.10">
    <property type="entry name" value="Histidine kinase-like ATPase, C-terminal domain"/>
    <property type="match status" value="2"/>
</dbReference>
<dbReference type="Pfam" id="PF00072">
    <property type="entry name" value="Response_reg"/>
    <property type="match status" value="1"/>
</dbReference>
<dbReference type="CDD" id="cd06225">
    <property type="entry name" value="HAMP"/>
    <property type="match status" value="1"/>
</dbReference>
<dbReference type="SMART" id="SM00448">
    <property type="entry name" value="REC"/>
    <property type="match status" value="1"/>
</dbReference>
<feature type="transmembrane region" description="Helical" evidence="16">
    <location>
        <begin position="12"/>
        <end position="33"/>
    </location>
</feature>
<comment type="subcellular location">
    <subcellularLocation>
        <location evidence="2">Membrane</location>
    </subcellularLocation>
</comment>
<keyword evidence="6 16" id="KW-0812">Transmembrane</keyword>
<feature type="coiled-coil region" evidence="14">
    <location>
        <begin position="531"/>
        <end position="586"/>
    </location>
</feature>
<feature type="domain" description="Response regulatory" evidence="18">
    <location>
        <begin position="1059"/>
        <end position="1180"/>
    </location>
</feature>
<feature type="modified residue" description="4-aspartylphosphate" evidence="13">
    <location>
        <position position="1114"/>
    </location>
</feature>
<dbReference type="FunFam" id="1.10.287.130:FF:000004">
    <property type="entry name" value="Ethylene receptor 1"/>
    <property type="match status" value="1"/>
</dbReference>
<dbReference type="PANTHER" id="PTHR43047">
    <property type="entry name" value="TWO-COMPONENT HISTIDINE PROTEIN KINASE"/>
    <property type="match status" value="1"/>
</dbReference>
<feature type="compositionally biased region" description="Gly residues" evidence="15">
    <location>
        <begin position="380"/>
        <end position="398"/>
    </location>
</feature>
<evidence type="ECO:0000256" key="1">
    <source>
        <dbReference type="ARBA" id="ARBA00000085"/>
    </source>
</evidence>
<reference evidence="19" key="2">
    <citation type="submission" date="2014-06" db="EMBL/GenBank/DDBJ databases">
        <title>The complete genome of Blastobotrys (Arxula) adeninivorans LS3 - a yeast of biotechnological interest.</title>
        <authorList>
            <person name="Kunze G."/>
            <person name="Gaillardin C."/>
            <person name="Czernicka M."/>
            <person name="Durrens P."/>
            <person name="Martin T."/>
            <person name="Boer E."/>
            <person name="Gabaldon T."/>
            <person name="Cruz J."/>
            <person name="Talla E."/>
            <person name="Marck C."/>
            <person name="Goffeau A."/>
            <person name="Barbe V."/>
            <person name="Baret P."/>
            <person name="Baronian K."/>
            <person name="Beier S."/>
            <person name="Bleykasten C."/>
            <person name="Bode R."/>
            <person name="Casaregola S."/>
            <person name="Despons L."/>
            <person name="Fairhead C."/>
            <person name="Giersberg M."/>
            <person name="Gierski P."/>
            <person name="Hahnel U."/>
            <person name="Hartmann A."/>
            <person name="Jankowska D."/>
            <person name="Jubin C."/>
            <person name="Jung P."/>
            <person name="Lafontaine I."/>
            <person name="Leh-Louis V."/>
            <person name="Lemaire M."/>
            <person name="Marcet-Houben M."/>
            <person name="Mascher M."/>
            <person name="Morel G."/>
            <person name="Richard G.-F."/>
            <person name="Riechen J."/>
            <person name="Sacerdot C."/>
            <person name="Sarkar A."/>
            <person name="Savel G."/>
            <person name="Schacherer J."/>
            <person name="Sherman D."/>
            <person name="Straub M.-L."/>
            <person name="Stein N."/>
            <person name="Thierry A."/>
            <person name="Trautwein-Schult A."/>
            <person name="Westhof E."/>
            <person name="Worch S."/>
            <person name="Dujon B."/>
            <person name="Souciet J.-L."/>
            <person name="Wincker P."/>
            <person name="Scholz U."/>
            <person name="Neuveglise N."/>
        </authorList>
    </citation>
    <scope>NUCLEOTIDE SEQUENCE</scope>
    <source>
        <strain evidence="19">LS3</strain>
    </source>
</reference>
<dbReference type="InterPro" id="IPR036890">
    <property type="entry name" value="HATPase_C_sf"/>
</dbReference>
<keyword evidence="8" id="KW-0418">Kinase</keyword>
<evidence type="ECO:0000256" key="12">
    <source>
        <dbReference type="ARBA" id="ARBA00023136"/>
    </source>
</evidence>
<keyword evidence="14" id="KW-0175">Coiled coil</keyword>
<sequence>MKTIHIGIRVQLIILLILVAGISLTILAIAAGVSTSQYVLSLRGEKVEVVAMLKALQIAQAFQYIYYQVYFVTTRDYLQLALSRYRAGNDTEANWSELSSYLNNTLGSYSIMTAVAVYDLNFNIVFNATNTTVTQFSSLDRSLFPLAPNTSPPLSLIDLGGTIAAPVLEDENKLMSITLPVYGNSTVFIETPELAGYVTVVVRSNSFQRIVNDTTGLGADGHMVLAEGIPNYLPDSNYEDFRYIFAPTPPSSARKGTYKLKDYGAISSALTQNATGVYYDQKVAGGSSSAMSVGYAPADVRFARWAVAIELPRNEVYSPIEHTRNIAIATSFGLAGFIILVTFPAAHFGVKPIYRLRKATEQTRQLFNKGYQLLTPTSSAGGGQDGSNGSPNGSGGTRANGATTDGISEAQGIPPTQANGNGSSTTGYQRSGHGSGSGSGSGSEGLEWSDKGTFYGNSPSSSADYQQKNKNKILSFFAAVWYAFKRYFSGQSFVDDMVSRDIEHHSMHQLCPDGRRIQLPDMVPVPRSLFRDELTDLAETYNRMADELVKQYIHLEDRVKERTRELEEAKIQAENANEAKSLFIANITHELRTPLNGILGMTAVSLTETDTTKIRRSLKVIFKSGELLLQLLTDLLTFSKNQIGNLQLDEKEFVLADVVSQILSIYQKKAKNRNIRLNIDFANENALSAMVLYGDYGRILQVIMNLVSNALKFTPSNGEVTLRIRCLNEGRVIVSPPPPAAAPRTARTRQSLDSRKRSIDTIGIMRFRTGSEPSEDYNTNRTRNNNTNNTNNNNAKEEESNSANTSSLDLAPQYPSPAVTAVQNGPPSPKSNGGGEMVPISKSTSMAVNRPSTSALENSGQIKRSSSYGERGGGGSRTSFSELKTLAIEFEVEDNGPGIRESLREQVFEPFVQGDQALSRKFGGTGLGLSICKQLAELLGGFIKLQSVTADQIGRSPSGHTGSIFTLHVPIKLLRMGNPMDFNALLTRTVSSASTSSALSVGSNVAGGDDDNSSTAGSRLRKPSTVSTVSHRHSSGQTPSISQVVKTPNSGIKINTNVRVLVADDNVVNQEIIKRMLRLEGINDIEVAVDGSKVVEKVERAIKDGKHYHIVFMDVQMPRVNGIDATRFIRRTLGYPYPIIAMTGYADKDSEDACLGAGMNSVLTKPILRMSLHKILSEFCPEAPLQEPATIESVQ</sequence>
<feature type="region of interest" description="Disordered" evidence="15">
    <location>
        <begin position="1000"/>
        <end position="1044"/>
    </location>
</feature>
<keyword evidence="7" id="KW-0547">Nucleotide-binding</keyword>
<dbReference type="CDD" id="cd17546">
    <property type="entry name" value="REC_hyHK_CKI1_RcsC-like"/>
    <property type="match status" value="1"/>
</dbReference>
<dbReference type="PRINTS" id="PR00344">
    <property type="entry name" value="BCTRLSENSOR"/>
</dbReference>
<evidence type="ECO:0000256" key="9">
    <source>
        <dbReference type="ARBA" id="ARBA00022840"/>
    </source>
</evidence>
<dbReference type="GO" id="GO:0000155">
    <property type="term" value="F:phosphorelay sensor kinase activity"/>
    <property type="evidence" value="ECO:0007669"/>
    <property type="project" value="InterPro"/>
</dbReference>
<evidence type="ECO:0000313" key="19">
    <source>
        <dbReference type="EMBL" id="CDP34301.1"/>
    </source>
</evidence>
<evidence type="ECO:0000256" key="3">
    <source>
        <dbReference type="ARBA" id="ARBA00012438"/>
    </source>
</evidence>
<dbReference type="InterPro" id="IPR036097">
    <property type="entry name" value="HisK_dim/P_sf"/>
</dbReference>